<dbReference type="AlphaFoldDB" id="A0A2X2SLX5"/>
<feature type="domain" description="GmrSD restriction endonucleases N-terminal" evidence="1">
    <location>
        <begin position="12"/>
        <end position="241"/>
    </location>
</feature>
<evidence type="ECO:0000313" key="3">
    <source>
        <dbReference type="EMBL" id="SQA93408.1"/>
    </source>
</evidence>
<gene>
    <name evidence="3" type="ORF">NCTC11545_00779</name>
</gene>
<dbReference type="Pfam" id="PF07510">
    <property type="entry name" value="GmrSD_C"/>
    <property type="match status" value="1"/>
</dbReference>
<accession>A0A2X2SLX5</accession>
<dbReference type="PANTHER" id="PTHR35149:SF2">
    <property type="entry name" value="DUF262 DOMAIN-CONTAINING PROTEIN"/>
    <property type="match status" value="1"/>
</dbReference>
<evidence type="ECO:0000313" key="4">
    <source>
        <dbReference type="Proteomes" id="UP000250169"/>
    </source>
</evidence>
<proteinExistence type="predicted"/>
<organism evidence="3 4">
    <name type="scientific">Capnocytophaga ochracea</name>
    <dbReference type="NCBI Taxonomy" id="1018"/>
    <lineage>
        <taxon>Bacteria</taxon>
        <taxon>Pseudomonadati</taxon>
        <taxon>Bacteroidota</taxon>
        <taxon>Flavobacteriia</taxon>
        <taxon>Flavobacteriales</taxon>
        <taxon>Flavobacteriaceae</taxon>
        <taxon>Capnocytophaga</taxon>
    </lineage>
</organism>
<dbReference type="PANTHER" id="PTHR35149">
    <property type="entry name" value="SLL5132 PROTEIN"/>
    <property type="match status" value="1"/>
</dbReference>
<dbReference type="Pfam" id="PF03235">
    <property type="entry name" value="GmrSD_N"/>
    <property type="match status" value="1"/>
</dbReference>
<evidence type="ECO:0000259" key="1">
    <source>
        <dbReference type="Pfam" id="PF03235"/>
    </source>
</evidence>
<dbReference type="InterPro" id="IPR004919">
    <property type="entry name" value="GmrSD_N"/>
</dbReference>
<dbReference type="EMBL" id="UAVS01000001">
    <property type="protein sequence ID" value="SQA93408.1"/>
    <property type="molecule type" value="Genomic_DNA"/>
</dbReference>
<sequence length="594" mass="70346">MEDIFKPNSLSIKEIFGNADSLYQIPRYQRPYSWGDEQLEKLWEDLVDAKENEPNYFLGSIITAKPEDNNNYLDIVDGQQRLTTLTILLCVYRDLYPEINNDILEEDPFAIDGKTVSNSIKFNDRFQRLRLRTHSNHQSDFDKLILSENATVDSKEIEKPTKQDLRKDEPKFKFINSAFFFREKLTSIGEKEAGKLLNYLFNKVKIIRIDCKSVSFAIKLFQVLNDRGLDLSNSDLIKSFLIEKIQKKYSSENEIRKQKEDQFMDDWKECENCSNNTETTLNDLFVMYEYYLLAQNPKKSLYDELRNELKEKDSNEVIADIKDFIRTYQTKIFDKKDDNKLISSFFYIPWGMYWRTILLTALKEQYSEYEEFVKVFRRYYYLNWIAGNTLSKIKQTSFNLIKAIKENKSLQLIKGELDNSLESDNTIRKAIENLSGDIYNEKWCKPLLFLIEYNQTDDSNFTFLDIANRNVQVEHILPQKYYNNEDWKTIFEKNDETNSWLNSGRNLTLLSGKKNVEAGNRDFETKIKSYTGKGFYSNNQEGITAFRITQQIVDNYNKGLFSKQWNKEALKDRWNWFCAQVEPILEIDLTEIKE</sequence>
<dbReference type="RefSeq" id="WP_111972301.1">
    <property type="nucleotide sequence ID" value="NZ_UAVS01000001.1"/>
</dbReference>
<evidence type="ECO:0000259" key="2">
    <source>
        <dbReference type="Pfam" id="PF07510"/>
    </source>
</evidence>
<reference evidence="3 4" key="1">
    <citation type="submission" date="2018-06" db="EMBL/GenBank/DDBJ databases">
        <authorList>
            <consortium name="Pathogen Informatics"/>
            <person name="Doyle S."/>
        </authorList>
    </citation>
    <scope>NUCLEOTIDE SEQUENCE [LARGE SCALE GENOMIC DNA]</scope>
    <source>
        <strain evidence="3 4">NCTC11545</strain>
    </source>
</reference>
<name>A0A2X2SLX5_CAPOC</name>
<dbReference type="InterPro" id="IPR011089">
    <property type="entry name" value="GmrSD_C"/>
</dbReference>
<protein>
    <submittedName>
        <fullName evidence="3">Uncharacterized conserved protein</fullName>
    </submittedName>
</protein>
<dbReference type="Proteomes" id="UP000250169">
    <property type="component" value="Unassembled WGS sequence"/>
</dbReference>
<feature type="domain" description="GmrSD restriction endonucleases C-terminal" evidence="2">
    <location>
        <begin position="431"/>
        <end position="576"/>
    </location>
</feature>